<name>A0ACC2ZYG6_9EURO</name>
<reference evidence="1" key="1">
    <citation type="submission" date="2022-10" db="EMBL/GenBank/DDBJ databases">
        <title>Culturing micro-colonial fungi from biological soil crusts in the Mojave desert and describing Neophaeococcomyces mojavensis, and introducing the new genera and species Taxawa tesnikishii.</title>
        <authorList>
            <person name="Kurbessoian T."/>
            <person name="Stajich J.E."/>
        </authorList>
    </citation>
    <scope>NUCLEOTIDE SEQUENCE</scope>
    <source>
        <strain evidence="1">JES_112</strain>
    </source>
</reference>
<keyword evidence="2" id="KW-1185">Reference proteome</keyword>
<evidence type="ECO:0000313" key="1">
    <source>
        <dbReference type="EMBL" id="KAJ9652768.1"/>
    </source>
</evidence>
<dbReference type="EMBL" id="JAPDRQ010000183">
    <property type="protein sequence ID" value="KAJ9652768.1"/>
    <property type="molecule type" value="Genomic_DNA"/>
</dbReference>
<organism evidence="1 2">
    <name type="scientific">Neophaeococcomyces mojaviensis</name>
    <dbReference type="NCBI Taxonomy" id="3383035"/>
    <lineage>
        <taxon>Eukaryota</taxon>
        <taxon>Fungi</taxon>
        <taxon>Dikarya</taxon>
        <taxon>Ascomycota</taxon>
        <taxon>Pezizomycotina</taxon>
        <taxon>Eurotiomycetes</taxon>
        <taxon>Chaetothyriomycetidae</taxon>
        <taxon>Chaetothyriales</taxon>
        <taxon>Chaetothyriales incertae sedis</taxon>
        <taxon>Neophaeococcomyces</taxon>
    </lineage>
</organism>
<evidence type="ECO:0000313" key="2">
    <source>
        <dbReference type="Proteomes" id="UP001172386"/>
    </source>
</evidence>
<proteinExistence type="predicted"/>
<dbReference type="Proteomes" id="UP001172386">
    <property type="component" value="Unassembled WGS sequence"/>
</dbReference>
<comment type="caution">
    <text evidence="1">The sequence shown here is derived from an EMBL/GenBank/DDBJ whole genome shotgun (WGS) entry which is preliminary data.</text>
</comment>
<sequence>MPEAGPSSETQPLLGNQTENERLRKFCEAIGINPQTGKPALPDSLYRRVINAHRWQRLAYYSLAFIAVTILVAQVVFSAVVVVLAGHKEDHHLAIEVLGVITTVISFIAGYIKSMGQPTRARQFMVALQLVRDQIDEARRMYRSGYAAEEDPGAKANELERLFRQAQVDALANIPDIWVEVNGSTGRLAQGGNLPV</sequence>
<accession>A0ACC2ZYG6</accession>
<gene>
    <name evidence="1" type="ORF">H2198_007995</name>
</gene>
<protein>
    <submittedName>
        <fullName evidence="1">Uncharacterized protein</fullName>
    </submittedName>
</protein>